<sequence length="360" mass="41768">MRILVLNTYSFDKIYQEWLDGESPSHFLFGTLEVNKHDGFQADILPHSKYKWLNKIGDFIGLTGLDQQVRVLMQIRKYDIIYAPFALGNTRLLNILKYFRIINTPIVILGHMNLYIKPEKPVFFDFRKKLLLDYNKIAFLSEGLMNKTINDLGVSKSELNDRFTKVNWGADVNFHKKNESYVNSRDTQFAICAGTTDRDFELVIEAFREIDFPLEIYCTPATRPNDTNLPDHISINSDFVPYIDLLRRYQKARFILIPIKKEKVETGRTLGLTVLLDSLAINKPAIMTYNKYVDINPEDHGFGLSVHGFTVEEWRKAINSILFDFEKLDKMASNANALYVSEYNSERFGDSLVKVFKEIK</sequence>
<evidence type="ECO:0000313" key="1">
    <source>
        <dbReference type="EMBL" id="MFD2035778.1"/>
    </source>
</evidence>
<protein>
    <submittedName>
        <fullName evidence="1">Glycosyltransferase family 1 protein</fullName>
    </submittedName>
</protein>
<evidence type="ECO:0000313" key="2">
    <source>
        <dbReference type="Proteomes" id="UP001597361"/>
    </source>
</evidence>
<organism evidence="1 2">
    <name type="scientific">Belliella marina</name>
    <dbReference type="NCBI Taxonomy" id="1644146"/>
    <lineage>
        <taxon>Bacteria</taxon>
        <taxon>Pseudomonadati</taxon>
        <taxon>Bacteroidota</taxon>
        <taxon>Cytophagia</taxon>
        <taxon>Cytophagales</taxon>
        <taxon>Cyclobacteriaceae</taxon>
        <taxon>Belliella</taxon>
    </lineage>
</organism>
<comment type="caution">
    <text evidence="1">The sequence shown here is derived from an EMBL/GenBank/DDBJ whole genome shotgun (WGS) entry which is preliminary data.</text>
</comment>
<dbReference type="Gene3D" id="3.40.50.2000">
    <property type="entry name" value="Glycogen Phosphorylase B"/>
    <property type="match status" value="1"/>
</dbReference>
<accession>A0ABW4VM17</accession>
<dbReference type="Proteomes" id="UP001597361">
    <property type="component" value="Unassembled WGS sequence"/>
</dbReference>
<keyword evidence="2" id="KW-1185">Reference proteome</keyword>
<gene>
    <name evidence="1" type="ORF">ACFSKL_13325</name>
</gene>
<name>A0ABW4VM17_9BACT</name>
<dbReference type="RefSeq" id="WP_376886711.1">
    <property type="nucleotide sequence ID" value="NZ_JBHUHR010000038.1"/>
</dbReference>
<reference evidence="2" key="1">
    <citation type="journal article" date="2019" name="Int. J. Syst. Evol. Microbiol.">
        <title>The Global Catalogue of Microorganisms (GCM) 10K type strain sequencing project: providing services to taxonomists for standard genome sequencing and annotation.</title>
        <authorList>
            <consortium name="The Broad Institute Genomics Platform"/>
            <consortium name="The Broad Institute Genome Sequencing Center for Infectious Disease"/>
            <person name="Wu L."/>
            <person name="Ma J."/>
        </authorList>
    </citation>
    <scope>NUCLEOTIDE SEQUENCE [LARGE SCALE GENOMIC DNA]</scope>
    <source>
        <strain evidence="2">CGMCC 1.15180</strain>
    </source>
</reference>
<proteinExistence type="predicted"/>
<dbReference type="EMBL" id="JBHUHR010000038">
    <property type="protein sequence ID" value="MFD2035778.1"/>
    <property type="molecule type" value="Genomic_DNA"/>
</dbReference>
<dbReference type="SUPFAM" id="SSF53756">
    <property type="entry name" value="UDP-Glycosyltransferase/glycogen phosphorylase"/>
    <property type="match status" value="1"/>
</dbReference>